<dbReference type="Proteomes" id="UP000662185">
    <property type="component" value="Unassembled WGS sequence"/>
</dbReference>
<gene>
    <name evidence="1" type="ORF">H6G06_07835</name>
</gene>
<reference evidence="2" key="1">
    <citation type="journal article" date="2020" name="ISME J.">
        <title>Comparative genomics reveals insights into cyanobacterial evolution and habitat adaptation.</title>
        <authorList>
            <person name="Chen M.Y."/>
            <person name="Teng W.K."/>
            <person name="Zhao L."/>
            <person name="Hu C.X."/>
            <person name="Zhou Y.K."/>
            <person name="Han B.P."/>
            <person name="Song L.R."/>
            <person name="Shu W.S."/>
        </authorList>
    </citation>
    <scope>NUCLEOTIDE SEQUENCE [LARGE SCALE GENOMIC DNA]</scope>
    <source>
        <strain evidence="2">FACHB-251</strain>
    </source>
</reference>
<evidence type="ECO:0000313" key="2">
    <source>
        <dbReference type="Proteomes" id="UP000662185"/>
    </source>
</evidence>
<protein>
    <submittedName>
        <fullName evidence="1">Uncharacterized protein</fullName>
    </submittedName>
</protein>
<name>A0A926WF36_9NOST</name>
<dbReference type="RefSeq" id="WP_190558769.1">
    <property type="nucleotide sequence ID" value="NZ_JACJQU010000003.1"/>
</dbReference>
<comment type="caution">
    <text evidence="1">The sequence shown here is derived from an EMBL/GenBank/DDBJ whole genome shotgun (WGS) entry which is preliminary data.</text>
</comment>
<keyword evidence="2" id="KW-1185">Reference proteome</keyword>
<dbReference type="EMBL" id="JACJQU010000003">
    <property type="protein sequence ID" value="MBD2293400.1"/>
    <property type="molecule type" value="Genomic_DNA"/>
</dbReference>
<evidence type="ECO:0000313" key="1">
    <source>
        <dbReference type="EMBL" id="MBD2293400.1"/>
    </source>
</evidence>
<accession>A0A926WF36</accession>
<organism evidence="1 2">
    <name type="scientific">Anabaena sphaerica FACHB-251</name>
    <dbReference type="NCBI Taxonomy" id="2692883"/>
    <lineage>
        <taxon>Bacteria</taxon>
        <taxon>Bacillati</taxon>
        <taxon>Cyanobacteriota</taxon>
        <taxon>Cyanophyceae</taxon>
        <taxon>Nostocales</taxon>
        <taxon>Nostocaceae</taxon>
        <taxon>Anabaena</taxon>
    </lineage>
</organism>
<sequence>MAISLDNNNSSQPQFQPGIRLQLPNLPGVEYQIVMIPQSQNQKPDARVVKNELKPNAKACNRLIAIIIEYAKSQGKANNLPYLKSKSYEELCVYIEQFWPVLIPQI</sequence>
<dbReference type="AlphaFoldDB" id="A0A926WF36"/>
<proteinExistence type="predicted"/>